<dbReference type="PANTHER" id="PTHR21394">
    <property type="entry name" value="MAU2 CHROMATID COHESION FACTOR HOMOLOG"/>
    <property type="match status" value="1"/>
</dbReference>
<dbReference type="InterPro" id="IPR019440">
    <property type="entry name" value="MAU2"/>
</dbReference>
<comment type="caution">
    <text evidence="8">The sequence shown here is derived from an EMBL/GenBank/DDBJ whole genome shotgun (WGS) entry which is preliminary data.</text>
</comment>
<evidence type="ECO:0000256" key="7">
    <source>
        <dbReference type="ARBA" id="ARBA00023306"/>
    </source>
</evidence>
<organism evidence="8 9">
    <name type="scientific">Neolecta irregularis (strain DAH-3)</name>
    <dbReference type="NCBI Taxonomy" id="1198029"/>
    <lineage>
        <taxon>Eukaryota</taxon>
        <taxon>Fungi</taxon>
        <taxon>Dikarya</taxon>
        <taxon>Ascomycota</taxon>
        <taxon>Taphrinomycotina</taxon>
        <taxon>Neolectales</taxon>
        <taxon>Neolectaceae</taxon>
        <taxon>Neolecta</taxon>
    </lineage>
</organism>
<comment type="subcellular location">
    <subcellularLocation>
        <location evidence="1">Nucleus</location>
    </subcellularLocation>
</comment>
<dbReference type="GO" id="GO:0005634">
    <property type="term" value="C:nucleus"/>
    <property type="evidence" value="ECO:0007669"/>
    <property type="project" value="UniProtKB-SubCell"/>
</dbReference>
<accession>A0A1U7LJZ5</accession>
<dbReference type="GO" id="GO:0051301">
    <property type="term" value="P:cell division"/>
    <property type="evidence" value="ECO:0007669"/>
    <property type="project" value="UniProtKB-KW"/>
</dbReference>
<keyword evidence="6" id="KW-0539">Nucleus</keyword>
<dbReference type="EMBL" id="LXFE01002660">
    <property type="protein sequence ID" value="OLL22872.1"/>
    <property type="molecule type" value="Genomic_DNA"/>
</dbReference>
<dbReference type="GO" id="GO:0007064">
    <property type="term" value="P:mitotic sister chromatid cohesion"/>
    <property type="evidence" value="ECO:0007669"/>
    <property type="project" value="InterPro"/>
</dbReference>
<dbReference type="AlphaFoldDB" id="A0A1U7LJZ5"/>
<evidence type="ECO:0000256" key="4">
    <source>
        <dbReference type="ARBA" id="ARBA00022776"/>
    </source>
</evidence>
<keyword evidence="7" id="KW-0131">Cell cycle</keyword>
<protein>
    <submittedName>
        <fullName evidence="8">MAU2 chromatid cohesion factor</fullName>
    </submittedName>
</protein>
<dbReference type="GO" id="GO:0007059">
    <property type="term" value="P:chromosome segregation"/>
    <property type="evidence" value="ECO:0007669"/>
    <property type="project" value="UniProtKB-KW"/>
</dbReference>
<keyword evidence="4" id="KW-0498">Mitosis</keyword>
<dbReference type="Pfam" id="PF10345">
    <property type="entry name" value="Cohesin_load"/>
    <property type="match status" value="1"/>
</dbReference>
<reference evidence="8 9" key="1">
    <citation type="submission" date="2016-04" db="EMBL/GenBank/DDBJ databases">
        <title>Evolutionary innovation and constraint leading to complex multicellularity in the Ascomycota.</title>
        <authorList>
            <person name="Cisse O."/>
            <person name="Nguyen A."/>
            <person name="Hewitt D.A."/>
            <person name="Jedd G."/>
            <person name="Stajich J.E."/>
        </authorList>
    </citation>
    <scope>NUCLEOTIDE SEQUENCE [LARGE SCALE GENOMIC DNA]</scope>
    <source>
        <strain evidence="8 9">DAH-3</strain>
    </source>
</reference>
<dbReference type="OrthoDB" id="5565328at2759"/>
<sequence length="109" mass="12407">MVNSAPGRVRSNDCCIYQMLNGPVEEIQKLHPIVQLKTRLRLGEIFLSETRNLREAEQVLGKGLLVAQKFPHLSDLHWAIEHLLIQVLSFSLPKSAITRLNKCFSDSQE</sequence>
<evidence type="ECO:0000256" key="2">
    <source>
        <dbReference type="ARBA" id="ARBA00008585"/>
    </source>
</evidence>
<evidence type="ECO:0000313" key="8">
    <source>
        <dbReference type="EMBL" id="OLL22872.1"/>
    </source>
</evidence>
<proteinExistence type="inferred from homology"/>
<evidence type="ECO:0000256" key="3">
    <source>
        <dbReference type="ARBA" id="ARBA00022618"/>
    </source>
</evidence>
<evidence type="ECO:0000256" key="6">
    <source>
        <dbReference type="ARBA" id="ARBA00023242"/>
    </source>
</evidence>
<evidence type="ECO:0000313" key="9">
    <source>
        <dbReference type="Proteomes" id="UP000186594"/>
    </source>
</evidence>
<keyword evidence="5" id="KW-0159">Chromosome partition</keyword>
<keyword evidence="3" id="KW-0132">Cell division</keyword>
<keyword evidence="9" id="KW-1185">Reference proteome</keyword>
<evidence type="ECO:0000256" key="5">
    <source>
        <dbReference type="ARBA" id="ARBA00022829"/>
    </source>
</evidence>
<comment type="similarity">
    <text evidence="2">Belongs to the SCC4/mau-2 family.</text>
</comment>
<evidence type="ECO:0000256" key="1">
    <source>
        <dbReference type="ARBA" id="ARBA00004123"/>
    </source>
</evidence>
<gene>
    <name evidence="8" type="ORF">NEOLI_002398</name>
</gene>
<name>A0A1U7LJZ5_NEOID</name>
<dbReference type="Proteomes" id="UP000186594">
    <property type="component" value="Unassembled WGS sequence"/>
</dbReference>